<accession>A0A8J3CZS5</accession>
<reference evidence="2" key="2">
    <citation type="submission" date="2020-09" db="EMBL/GenBank/DDBJ databases">
        <authorList>
            <person name="Sun Q."/>
            <person name="Kim S."/>
        </authorList>
    </citation>
    <scope>NUCLEOTIDE SEQUENCE</scope>
    <source>
        <strain evidence="2">KCTC 23224</strain>
    </source>
</reference>
<protein>
    <recommendedName>
        <fullName evidence="4">DUF541 domain-containing protein</fullName>
    </recommendedName>
</protein>
<dbReference type="EMBL" id="BMYF01000026">
    <property type="protein sequence ID" value="GHB50754.1"/>
    <property type="molecule type" value="Genomic_DNA"/>
</dbReference>
<dbReference type="PANTHER" id="PTHR34387:SF2">
    <property type="entry name" value="SLR1258 PROTEIN"/>
    <property type="match status" value="1"/>
</dbReference>
<evidence type="ECO:0000313" key="3">
    <source>
        <dbReference type="Proteomes" id="UP000642809"/>
    </source>
</evidence>
<dbReference type="Gene3D" id="3.30.110.170">
    <property type="entry name" value="Protein of unknown function (DUF541), domain 1"/>
    <property type="match status" value="1"/>
</dbReference>
<dbReference type="Pfam" id="PF04402">
    <property type="entry name" value="SIMPL"/>
    <property type="match status" value="1"/>
</dbReference>
<organism evidence="2 3">
    <name type="scientific">Mongoliitalea lutea</name>
    <dbReference type="NCBI Taxonomy" id="849756"/>
    <lineage>
        <taxon>Bacteria</taxon>
        <taxon>Pseudomonadati</taxon>
        <taxon>Bacteroidota</taxon>
        <taxon>Cytophagia</taxon>
        <taxon>Cytophagales</taxon>
        <taxon>Cyclobacteriaceae</taxon>
        <taxon>Mongoliitalea</taxon>
    </lineage>
</organism>
<dbReference type="InterPro" id="IPR052022">
    <property type="entry name" value="26kDa_periplasmic_antigen"/>
</dbReference>
<proteinExistence type="predicted"/>
<dbReference type="RefSeq" id="WP_189585790.1">
    <property type="nucleotide sequence ID" value="NZ_BMYF01000026.1"/>
</dbReference>
<keyword evidence="1" id="KW-0732">Signal</keyword>
<comment type="caution">
    <text evidence="2">The sequence shown here is derived from an EMBL/GenBank/DDBJ whole genome shotgun (WGS) entry which is preliminary data.</text>
</comment>
<dbReference type="GO" id="GO:0006974">
    <property type="term" value="P:DNA damage response"/>
    <property type="evidence" value="ECO:0007669"/>
    <property type="project" value="TreeGrafter"/>
</dbReference>
<dbReference type="Gene3D" id="3.30.70.2970">
    <property type="entry name" value="Protein of unknown function (DUF541), domain 2"/>
    <property type="match status" value="1"/>
</dbReference>
<reference evidence="2" key="1">
    <citation type="journal article" date="2014" name="Int. J. Syst. Evol. Microbiol.">
        <title>Complete genome sequence of Corynebacterium casei LMG S-19264T (=DSM 44701T), isolated from a smear-ripened cheese.</title>
        <authorList>
            <consortium name="US DOE Joint Genome Institute (JGI-PGF)"/>
            <person name="Walter F."/>
            <person name="Albersmeier A."/>
            <person name="Kalinowski J."/>
            <person name="Ruckert C."/>
        </authorList>
    </citation>
    <scope>NUCLEOTIDE SEQUENCE</scope>
    <source>
        <strain evidence="2">KCTC 23224</strain>
    </source>
</reference>
<name>A0A8J3CZS5_9BACT</name>
<evidence type="ECO:0000313" key="2">
    <source>
        <dbReference type="EMBL" id="GHB50754.1"/>
    </source>
</evidence>
<dbReference type="InterPro" id="IPR007497">
    <property type="entry name" value="SIMPL/DUF541"/>
</dbReference>
<evidence type="ECO:0000256" key="1">
    <source>
        <dbReference type="SAM" id="SignalP"/>
    </source>
</evidence>
<dbReference type="Proteomes" id="UP000642809">
    <property type="component" value="Unassembled WGS sequence"/>
</dbReference>
<feature type="chain" id="PRO_5035224654" description="DUF541 domain-containing protein" evidence="1">
    <location>
        <begin position="20"/>
        <end position="233"/>
    </location>
</feature>
<gene>
    <name evidence="2" type="ORF">GCM10008106_34440</name>
</gene>
<sequence>MRKLLLTIAGMFLLLGAMAQQIPLIEVEGKSEISIQPDEVLIYLNMSQKGKTSAEATNELNKRMRTLEQALKKTGVQTHELFVENYTVNLDRIYKDGTYQDIGFIASQMARVRVSDTQKDLAKVIEALHTSVESGFNLQFQVSEKAMKALQEQLLQMALKDARAKAEIIAKTMGIEEIKVFKVQYSTQDKAFSPVIRLRGMAMDATAAYEEPVLQTEAKKITDSVLVSFAFMN</sequence>
<feature type="signal peptide" evidence="1">
    <location>
        <begin position="1"/>
        <end position="19"/>
    </location>
</feature>
<evidence type="ECO:0008006" key="4">
    <source>
        <dbReference type="Google" id="ProtNLM"/>
    </source>
</evidence>
<dbReference type="PANTHER" id="PTHR34387">
    <property type="entry name" value="SLR1258 PROTEIN"/>
    <property type="match status" value="1"/>
</dbReference>
<keyword evidence="3" id="KW-1185">Reference proteome</keyword>
<dbReference type="AlphaFoldDB" id="A0A8J3CZS5"/>